<evidence type="ECO:0000256" key="8">
    <source>
        <dbReference type="ARBA" id="ARBA00023002"/>
    </source>
</evidence>
<evidence type="ECO:0000256" key="1">
    <source>
        <dbReference type="ARBA" id="ARBA00001922"/>
    </source>
</evidence>
<keyword evidence="7 13" id="KW-0547">Nucleotide-binding</keyword>
<dbReference type="Pfam" id="PF12637">
    <property type="entry name" value="TSCPD"/>
    <property type="match status" value="1"/>
</dbReference>
<evidence type="ECO:0000256" key="5">
    <source>
        <dbReference type="ARBA" id="ARBA00022628"/>
    </source>
</evidence>
<dbReference type="GO" id="GO:0071897">
    <property type="term" value="P:DNA biosynthetic process"/>
    <property type="evidence" value="ECO:0007669"/>
    <property type="project" value="UniProtKB-KW"/>
</dbReference>
<dbReference type="InterPro" id="IPR013344">
    <property type="entry name" value="RNR_NrdJ/NrdZ"/>
</dbReference>
<dbReference type="NCBIfam" id="TIGR02504">
    <property type="entry name" value="NrdJ_Z"/>
    <property type="match status" value="1"/>
</dbReference>
<evidence type="ECO:0000256" key="4">
    <source>
        <dbReference type="ARBA" id="ARBA00014409"/>
    </source>
</evidence>
<evidence type="ECO:0000256" key="10">
    <source>
        <dbReference type="ARBA" id="ARBA00023285"/>
    </source>
</evidence>
<evidence type="ECO:0000256" key="13">
    <source>
        <dbReference type="RuleBase" id="RU364064"/>
    </source>
</evidence>
<dbReference type="InterPro" id="IPR024434">
    <property type="entry name" value="TSCPD_dom"/>
</dbReference>
<keyword evidence="5 13" id="KW-0846">Cobalamin</keyword>
<comment type="caution">
    <text evidence="18">The sequence shown here is derived from an EMBL/GenBank/DDBJ whole genome shotgun (WGS) entry which is preliminary data.</text>
</comment>
<evidence type="ECO:0000256" key="3">
    <source>
        <dbReference type="ARBA" id="ARBA00012274"/>
    </source>
</evidence>
<dbReference type="InterPro" id="IPR000788">
    <property type="entry name" value="RNR_lg_C"/>
</dbReference>
<feature type="domain" description="Ribonucleotide reductase class II vitamin B12-dependent N-terminal" evidence="16">
    <location>
        <begin position="33"/>
        <end position="130"/>
    </location>
</feature>
<feature type="domain" description="TSCPD" evidence="17">
    <location>
        <begin position="900"/>
        <end position="1002"/>
    </location>
</feature>
<evidence type="ECO:0000256" key="9">
    <source>
        <dbReference type="ARBA" id="ARBA00023157"/>
    </source>
</evidence>
<dbReference type="CDD" id="cd02888">
    <property type="entry name" value="RNR_II_dimer"/>
    <property type="match status" value="1"/>
</dbReference>
<dbReference type="AlphaFoldDB" id="A0A512AZ89"/>
<dbReference type="RefSeq" id="WP_146898299.1">
    <property type="nucleotide sequence ID" value="NZ_BJYS01000019.1"/>
</dbReference>
<evidence type="ECO:0000256" key="2">
    <source>
        <dbReference type="ARBA" id="ARBA00007405"/>
    </source>
</evidence>
<dbReference type="InterPro" id="IPR050862">
    <property type="entry name" value="RdRp_reductase_class-2"/>
</dbReference>
<comment type="catalytic activity">
    <reaction evidence="12 13">
        <text>a 2'-deoxyribonucleoside 5'-diphosphate + [thioredoxin]-disulfide + H2O = a ribonucleoside 5'-diphosphate + [thioredoxin]-dithiol</text>
        <dbReference type="Rhea" id="RHEA:23252"/>
        <dbReference type="Rhea" id="RHEA-COMP:10698"/>
        <dbReference type="Rhea" id="RHEA-COMP:10700"/>
        <dbReference type="ChEBI" id="CHEBI:15377"/>
        <dbReference type="ChEBI" id="CHEBI:29950"/>
        <dbReference type="ChEBI" id="CHEBI:50058"/>
        <dbReference type="ChEBI" id="CHEBI:57930"/>
        <dbReference type="ChEBI" id="CHEBI:73316"/>
        <dbReference type="EC" id="1.17.4.1"/>
    </reaction>
</comment>
<evidence type="ECO:0000256" key="12">
    <source>
        <dbReference type="ARBA" id="ARBA00047754"/>
    </source>
</evidence>
<comment type="function">
    <text evidence="11 13">Catalyzes the reduction of ribonucleotides to deoxyribonucleotides. May function to provide a pool of deoxyribonucleotide precursors for DNA repair during oxygen limitation and/or for immediate growth after restoration of oxygen.</text>
</comment>
<keyword evidence="10 13" id="KW-0170">Cobalt</keyword>
<evidence type="ECO:0000313" key="18">
    <source>
        <dbReference type="EMBL" id="GEO05041.1"/>
    </source>
</evidence>
<dbReference type="PANTHER" id="PTHR43371">
    <property type="entry name" value="VITAMIN B12-DEPENDENT RIBONUCLEOTIDE REDUCTASE"/>
    <property type="match status" value="1"/>
</dbReference>
<dbReference type="GO" id="GO:0004748">
    <property type="term" value="F:ribonucleoside-diphosphate reductase activity, thioredoxin disulfide as acceptor"/>
    <property type="evidence" value="ECO:0007669"/>
    <property type="project" value="UniProtKB-EC"/>
</dbReference>
<evidence type="ECO:0000259" key="16">
    <source>
        <dbReference type="Pfam" id="PF08471"/>
    </source>
</evidence>
<organism evidence="18 19">
    <name type="scientific">Adhaeribacter aerolatus</name>
    <dbReference type="NCBI Taxonomy" id="670289"/>
    <lineage>
        <taxon>Bacteria</taxon>
        <taxon>Pseudomonadati</taxon>
        <taxon>Bacteroidota</taxon>
        <taxon>Cytophagia</taxon>
        <taxon>Cytophagales</taxon>
        <taxon>Hymenobacteraceae</taxon>
        <taxon>Adhaeribacter</taxon>
    </lineage>
</organism>
<evidence type="ECO:0000256" key="14">
    <source>
        <dbReference type="SAM" id="MobiDB-lite"/>
    </source>
</evidence>
<keyword evidence="6 13" id="KW-0237">DNA synthesis</keyword>
<dbReference type="Gene3D" id="3.20.70.20">
    <property type="match status" value="2"/>
</dbReference>
<proteinExistence type="inferred from homology"/>
<dbReference type="EC" id="1.17.4.1" evidence="3 13"/>
<dbReference type="GO" id="GO:0050897">
    <property type="term" value="F:cobalt ion binding"/>
    <property type="evidence" value="ECO:0007669"/>
    <property type="project" value="InterPro"/>
</dbReference>
<feature type="domain" description="Ribonucleotide reductase large subunit C-terminal" evidence="15">
    <location>
        <begin position="734"/>
        <end position="826"/>
    </location>
</feature>
<reference evidence="18 19" key="1">
    <citation type="submission" date="2019-07" db="EMBL/GenBank/DDBJ databases">
        <title>Whole genome shotgun sequence of Adhaeribacter aerolatus NBRC 106133.</title>
        <authorList>
            <person name="Hosoyama A."/>
            <person name="Uohara A."/>
            <person name="Ohji S."/>
            <person name="Ichikawa N."/>
        </authorList>
    </citation>
    <scope>NUCLEOTIDE SEQUENCE [LARGE SCALE GENOMIC DNA]</scope>
    <source>
        <strain evidence="18 19">NBRC 106133</strain>
    </source>
</reference>
<keyword evidence="19" id="KW-1185">Reference proteome</keyword>
<feature type="region of interest" description="Disordered" evidence="14">
    <location>
        <begin position="1018"/>
        <end position="1042"/>
    </location>
</feature>
<evidence type="ECO:0000259" key="15">
    <source>
        <dbReference type="Pfam" id="PF02867"/>
    </source>
</evidence>
<protein>
    <recommendedName>
        <fullName evidence="4 13">Vitamin B12-dependent ribonucleotide reductase</fullName>
        <ecNumber evidence="3 13">1.17.4.1</ecNumber>
    </recommendedName>
</protein>
<dbReference type="Pfam" id="PF02867">
    <property type="entry name" value="Ribonuc_red_lgC"/>
    <property type="match status" value="2"/>
</dbReference>
<dbReference type="NCBIfam" id="NF005122">
    <property type="entry name" value="PRK06556.1"/>
    <property type="match status" value="1"/>
</dbReference>
<comment type="cofactor">
    <cofactor evidence="1 13">
        <name>adenosylcob(III)alamin</name>
        <dbReference type="ChEBI" id="CHEBI:18408"/>
    </cofactor>
</comment>
<gene>
    <name evidence="18" type="ORF">AAE02nite_27050</name>
</gene>
<sequence length="1102" mass="121414">MKNQTSAAVAGLKINRHFTQDHLPAYAAFRFVKRASVIRNPSGEIVFEMHHIEVPEAWSQIATDILAQKYFRKTGVPQPDGSLGAETSVKQVVHRMAACWRYWGLRHGYFASPADADIFYDETVYMLLGQYAAPNSPQWFNTGLHHSYDISGESQGHFYVDPDSGTLTPSESAYEHPQPHACFILSVKDDLVNKGGIMDLLVREARIFKYGSGVGSNFSAIRGANEKLSGGGYSSGLLSFLKVADRAAGAIKSGGTTRRAAKMVSLDIDHPEIADFINWKVAEEQKVAALLAAGYPADYEGEAYRTVSGQNVNNSVRIPNAFFTALQNQEDWDLKARTDGRIVKKIPAQQLWQELNQAAWSCADPGVQFDSTINEWHTCPAGGPIRASNPCSEYMFLDDTACNLASLNLRKFYNEQKQEFDVPAFEHACRIWTIILEISVLMAQFPSPEVAQRSFDYRTIGLGYANLGALLMVKGLPYDSSEARTMAAAITAIMTGTAYRTSAEMATYLGPFDKFPENQEAMLRVIRNHRAATYSDDVAFQSLTISPARIDSSLAPAYLLQAAQQVWDEALAAGEQYGYRNAQTTVIAPTGTIGLLMDCDTTGVEPDFALVKFKKLAGGGYFKIINHAVPVALRQFGYSETEITDIVAYVRGTGSLRQAPGVNDTFLQQQGLNLTEIAKLEQNLATAFDIRFAFNQHVLGEACLQRLGIKHQDYEQPGFDLLRYWKLSEGQIEEANIYICGTLTIEGAPHLKPEHYPVFDCANKCGNRGTRFIKPSGHLRMMAAVQPFISGAISKTINLPAESTADDVANCNLQAWQLGLKACSVYRDGSKLSQPLSSKKAVKPDKTAALAEISSEPAAPDSPRMLTEEQVLEAARALITESKDTRFKRALSDIVKRKRLPDKRNGFTQKAKIDGHTIYIRTGEYQDGTLGEIFIDMYKEGASFRSLLNCFAISVSLGLQYGVPLDEFVSRFTFTRFEPAGPVEHPNIKNATSITDFIFRLLGFEYLNRLDLVHVVPDKTSDQPPQTPSHRKPMPDTTDSNLQAKPIAVNGEKPQALLFEQTQQVLAALMGDAPACPSCGHLTIRSGTCYKCLNCGTSLGCS</sequence>
<dbReference type="OrthoDB" id="9762933at2"/>
<evidence type="ECO:0000313" key="19">
    <source>
        <dbReference type="Proteomes" id="UP000321532"/>
    </source>
</evidence>
<feature type="domain" description="Ribonucleotide reductase large subunit C-terminal" evidence="15">
    <location>
        <begin position="181"/>
        <end position="665"/>
    </location>
</feature>
<dbReference type="GO" id="GO:0000166">
    <property type="term" value="F:nucleotide binding"/>
    <property type="evidence" value="ECO:0007669"/>
    <property type="project" value="UniProtKB-KW"/>
</dbReference>
<dbReference type="InterPro" id="IPR013678">
    <property type="entry name" value="RNR_2_N"/>
</dbReference>
<dbReference type="SUPFAM" id="SSF51998">
    <property type="entry name" value="PFL-like glycyl radical enzymes"/>
    <property type="match status" value="1"/>
</dbReference>
<keyword evidence="8 13" id="KW-0560">Oxidoreductase</keyword>
<keyword evidence="9" id="KW-1015">Disulfide bond</keyword>
<dbReference type="EMBL" id="BJYS01000019">
    <property type="protein sequence ID" value="GEO05041.1"/>
    <property type="molecule type" value="Genomic_DNA"/>
</dbReference>
<evidence type="ECO:0000256" key="11">
    <source>
        <dbReference type="ARBA" id="ARBA00025437"/>
    </source>
</evidence>
<dbReference type="Proteomes" id="UP000321532">
    <property type="component" value="Unassembled WGS sequence"/>
</dbReference>
<dbReference type="PANTHER" id="PTHR43371:SF1">
    <property type="entry name" value="RIBONUCLEOSIDE-DIPHOSPHATE REDUCTASE"/>
    <property type="match status" value="1"/>
</dbReference>
<dbReference type="PRINTS" id="PR01183">
    <property type="entry name" value="RIBORDTASEM1"/>
</dbReference>
<accession>A0A512AZ89</accession>
<evidence type="ECO:0000256" key="7">
    <source>
        <dbReference type="ARBA" id="ARBA00022741"/>
    </source>
</evidence>
<name>A0A512AZ89_9BACT</name>
<evidence type="ECO:0000259" key="17">
    <source>
        <dbReference type="Pfam" id="PF12637"/>
    </source>
</evidence>
<evidence type="ECO:0000256" key="6">
    <source>
        <dbReference type="ARBA" id="ARBA00022634"/>
    </source>
</evidence>
<dbReference type="Pfam" id="PF08471">
    <property type="entry name" value="Ribonuc_red_2_N"/>
    <property type="match status" value="1"/>
</dbReference>
<comment type="similarity">
    <text evidence="2 13">Belongs to the ribonucleoside diphosphate reductase class-2 family.</text>
</comment>
<dbReference type="GO" id="GO:0031419">
    <property type="term" value="F:cobalamin binding"/>
    <property type="evidence" value="ECO:0007669"/>
    <property type="project" value="UniProtKB-KW"/>
</dbReference>